<keyword evidence="5" id="KW-0874">Quinone</keyword>
<feature type="transmembrane region" description="Helical" evidence="5">
    <location>
        <begin position="244"/>
        <end position="264"/>
    </location>
</feature>
<dbReference type="HAMAP" id="MF_00445">
    <property type="entry name" value="NDH1_NuoN_1"/>
    <property type="match status" value="1"/>
</dbReference>
<name>A0A146G6Y8_TERSA</name>
<keyword evidence="2 5" id="KW-0812">Transmembrane</keyword>
<feature type="transmembrane region" description="Helical" evidence="5">
    <location>
        <begin position="71"/>
        <end position="93"/>
    </location>
</feature>
<dbReference type="RefSeq" id="WP_075079213.1">
    <property type="nucleotide sequence ID" value="NZ_BDCO01000002.1"/>
</dbReference>
<dbReference type="Pfam" id="PF00361">
    <property type="entry name" value="Proton_antipo_M"/>
    <property type="match status" value="1"/>
</dbReference>
<dbReference type="GO" id="GO:0012505">
    <property type="term" value="C:endomembrane system"/>
    <property type="evidence" value="ECO:0007669"/>
    <property type="project" value="UniProtKB-SubCell"/>
</dbReference>
<evidence type="ECO:0000256" key="6">
    <source>
        <dbReference type="RuleBase" id="RU000320"/>
    </source>
</evidence>
<keyword evidence="5" id="KW-0813">Transport</keyword>
<evidence type="ECO:0000313" key="9">
    <source>
        <dbReference type="Proteomes" id="UP000076023"/>
    </source>
</evidence>
<comment type="subcellular location">
    <subcellularLocation>
        <location evidence="5">Cell membrane</location>
        <topology evidence="5">Multi-pass membrane protein</topology>
    </subcellularLocation>
    <subcellularLocation>
        <location evidence="1">Endomembrane system</location>
        <topology evidence="1">Multi-pass membrane protein</topology>
    </subcellularLocation>
    <subcellularLocation>
        <location evidence="6">Membrane</location>
        <topology evidence="6">Multi-pass membrane protein</topology>
    </subcellularLocation>
</comment>
<keyword evidence="3 5" id="KW-1133">Transmembrane helix</keyword>
<feature type="transmembrane region" description="Helical" evidence="5">
    <location>
        <begin position="375"/>
        <end position="398"/>
    </location>
</feature>
<dbReference type="EMBL" id="BDCO01000002">
    <property type="protein sequence ID" value="GAT33485.1"/>
    <property type="molecule type" value="Genomic_DNA"/>
</dbReference>
<keyword evidence="5" id="KW-0520">NAD</keyword>
<feature type="transmembrane region" description="Helical" evidence="5">
    <location>
        <begin position="450"/>
        <end position="471"/>
    </location>
</feature>
<dbReference type="GO" id="GO:0005886">
    <property type="term" value="C:plasma membrane"/>
    <property type="evidence" value="ECO:0007669"/>
    <property type="project" value="UniProtKB-SubCell"/>
</dbReference>
<evidence type="ECO:0000256" key="3">
    <source>
        <dbReference type="ARBA" id="ARBA00022989"/>
    </source>
</evidence>
<dbReference type="AlphaFoldDB" id="A0A146G6Y8"/>
<dbReference type="EC" id="7.1.1.-" evidence="5"/>
<evidence type="ECO:0000259" key="7">
    <source>
        <dbReference type="Pfam" id="PF00361"/>
    </source>
</evidence>
<protein>
    <recommendedName>
        <fullName evidence="5">NADH-quinone oxidoreductase subunit N</fullName>
        <ecNumber evidence="5">7.1.1.-</ecNumber>
    </recommendedName>
    <alternativeName>
        <fullName evidence="5">NADH dehydrogenase I subunit N</fullName>
    </alternativeName>
    <alternativeName>
        <fullName evidence="5">NDH-1 subunit N</fullName>
    </alternativeName>
</protein>
<dbReference type="InParanoid" id="A0A146G6Y8"/>
<dbReference type="InterPro" id="IPR010096">
    <property type="entry name" value="NADH-Q_OxRdtase_suN/2"/>
</dbReference>
<keyword evidence="9" id="KW-1185">Reference proteome</keyword>
<dbReference type="OrthoDB" id="9807568at2"/>
<dbReference type="GO" id="GO:0050136">
    <property type="term" value="F:NADH dehydrogenase (quinone) (non-electrogenic) activity"/>
    <property type="evidence" value="ECO:0007669"/>
    <property type="project" value="UniProtKB-UniRule"/>
</dbReference>
<evidence type="ECO:0000256" key="5">
    <source>
        <dbReference type="HAMAP-Rule" id="MF_00445"/>
    </source>
</evidence>
<comment type="catalytic activity">
    <reaction evidence="5">
        <text>a quinone + NADH + 5 H(+)(in) = a quinol + NAD(+) + 4 H(+)(out)</text>
        <dbReference type="Rhea" id="RHEA:57888"/>
        <dbReference type="ChEBI" id="CHEBI:15378"/>
        <dbReference type="ChEBI" id="CHEBI:24646"/>
        <dbReference type="ChEBI" id="CHEBI:57540"/>
        <dbReference type="ChEBI" id="CHEBI:57945"/>
        <dbReference type="ChEBI" id="CHEBI:132124"/>
    </reaction>
</comment>
<feature type="transmembrane region" description="Helical" evidence="5">
    <location>
        <begin position="105"/>
        <end position="124"/>
    </location>
</feature>
<dbReference type="GO" id="GO:0042773">
    <property type="term" value="P:ATP synthesis coupled electron transport"/>
    <property type="evidence" value="ECO:0007669"/>
    <property type="project" value="InterPro"/>
</dbReference>
<dbReference type="NCBIfam" id="TIGR01770">
    <property type="entry name" value="NDH_I_N"/>
    <property type="match status" value="1"/>
</dbReference>
<dbReference type="GO" id="GO:0048038">
    <property type="term" value="F:quinone binding"/>
    <property type="evidence" value="ECO:0007669"/>
    <property type="project" value="UniProtKB-KW"/>
</dbReference>
<sequence>MIVPYALEISVVCVGIFLLMVDAFLKTDKTTIAWTGVVVLLAIFGLTFALGPMPKGVIPEGFYVLDPTSLFFKRFLLLATVLTLILSVDYSPVYQKFVPAASPQAGLGEFFTLPVFACAGMMFMVSANDFIMIFVALELVTIAFYVLVASMRKNQGSLEAGVKYLILGALSTGFLVYGITWLYGITGYTSLEGIQSVLPRVPEQYQPSVLFGLGLVLVALGFKVAAVPFQFWVPDVYQGAPTPVTAYLSVASKAAGFVVLLRVLEPFVTTPAFQVKVFGILTILAAVTLVLGNLAAMSQQNLKRLLAYSSIAHAGYLLVAVASLSAPGARVAIGFYLGGYLVMTFLAFLVLLNVAKASGGDDIRDFNGLGKRSPVLALGLLIAMLSLAGLPFTIGFLGKFFIFEAALASGQYVLVVLGAITVACGFYYYLKVVMAMYWQPAAPSATSIQVSPFGHFLIGLLVLAIILFGIFPQPLLGALTHL</sequence>
<feature type="transmembrane region" description="Helical" evidence="5">
    <location>
        <begin position="332"/>
        <end position="354"/>
    </location>
</feature>
<evidence type="ECO:0000256" key="4">
    <source>
        <dbReference type="ARBA" id="ARBA00023136"/>
    </source>
</evidence>
<feature type="domain" description="NADH:quinone oxidoreductase/Mrp antiporter transmembrane" evidence="7">
    <location>
        <begin position="127"/>
        <end position="422"/>
    </location>
</feature>
<comment type="similarity">
    <text evidence="5">Belongs to the complex I subunit 2 family.</text>
</comment>
<comment type="function">
    <text evidence="5">NDH-1 shuttles electrons from NADH, via FMN and iron-sulfur (Fe-S) centers, to quinones in the respiratory chain. The immediate electron acceptor for the enzyme in this species is believed to be ubiquinone. Couples the redox reaction to proton translocation (for every two electrons transferred, four hydrogen ions are translocated across the cytoplasmic membrane), and thus conserves the redox energy in a proton gradient.</text>
</comment>
<feature type="transmembrane region" description="Helical" evidence="5">
    <location>
        <begin position="32"/>
        <end position="51"/>
    </location>
</feature>
<feature type="transmembrane region" description="Helical" evidence="5">
    <location>
        <begin position="130"/>
        <end position="150"/>
    </location>
</feature>
<feature type="transmembrane region" description="Helical" evidence="5">
    <location>
        <begin position="276"/>
        <end position="296"/>
    </location>
</feature>
<reference evidence="9" key="1">
    <citation type="journal article" date="2017" name="Genome Announc.">
        <title>Draft Genome Sequence of Terrimicrobium sacchariphilum NM-5T, a Facultative Anaerobic Soil Bacterium of the Class Spartobacteria.</title>
        <authorList>
            <person name="Qiu Y.L."/>
            <person name="Tourlousse D.M."/>
            <person name="Matsuura N."/>
            <person name="Ohashi A."/>
            <person name="Sekiguchi Y."/>
        </authorList>
    </citation>
    <scope>NUCLEOTIDE SEQUENCE [LARGE SCALE GENOMIC DNA]</scope>
    <source>
        <strain evidence="9">NM-5</strain>
    </source>
</reference>
<keyword evidence="5" id="KW-1278">Translocase</keyword>
<keyword evidence="5" id="KW-1003">Cell membrane</keyword>
<comment type="subunit">
    <text evidence="5">NDH-1 is composed of 14 different subunits. Subunits NuoA, H, J, K, L, M, N constitute the membrane sector of the complex.</text>
</comment>
<feature type="transmembrane region" description="Helical" evidence="5">
    <location>
        <begin position="6"/>
        <end position="25"/>
    </location>
</feature>
<comment type="caution">
    <text evidence="8">The sequence shown here is derived from an EMBL/GenBank/DDBJ whole genome shotgun (WGS) entry which is preliminary data.</text>
</comment>
<organism evidence="8 9">
    <name type="scientific">Terrimicrobium sacchariphilum</name>
    <dbReference type="NCBI Taxonomy" id="690879"/>
    <lineage>
        <taxon>Bacteria</taxon>
        <taxon>Pseudomonadati</taxon>
        <taxon>Verrucomicrobiota</taxon>
        <taxon>Terrimicrobiia</taxon>
        <taxon>Terrimicrobiales</taxon>
        <taxon>Terrimicrobiaceae</taxon>
        <taxon>Terrimicrobium</taxon>
    </lineage>
</organism>
<accession>A0A146G6Y8</accession>
<gene>
    <name evidence="5" type="primary">nuoN</name>
    <name evidence="8" type="ORF">TSACC_21902</name>
</gene>
<evidence type="ECO:0000256" key="2">
    <source>
        <dbReference type="ARBA" id="ARBA00022692"/>
    </source>
</evidence>
<dbReference type="STRING" id="690879.TSACC_21902"/>
<feature type="transmembrane region" description="Helical" evidence="5">
    <location>
        <begin position="209"/>
        <end position="232"/>
    </location>
</feature>
<dbReference type="Proteomes" id="UP000076023">
    <property type="component" value="Unassembled WGS sequence"/>
</dbReference>
<evidence type="ECO:0000313" key="8">
    <source>
        <dbReference type="EMBL" id="GAT33485.1"/>
    </source>
</evidence>
<feature type="transmembrane region" description="Helical" evidence="5">
    <location>
        <begin position="162"/>
        <end position="183"/>
    </location>
</feature>
<feature type="transmembrane region" description="Helical" evidence="5">
    <location>
        <begin position="410"/>
        <end position="430"/>
    </location>
</feature>
<dbReference type="PANTHER" id="PTHR22773">
    <property type="entry name" value="NADH DEHYDROGENASE"/>
    <property type="match status" value="1"/>
</dbReference>
<dbReference type="FunCoup" id="A0A146G6Y8">
    <property type="interactions" value="142"/>
</dbReference>
<proteinExistence type="inferred from homology"/>
<keyword evidence="4 5" id="KW-0472">Membrane</keyword>
<dbReference type="InterPro" id="IPR001750">
    <property type="entry name" value="ND/Mrp_TM"/>
</dbReference>
<evidence type="ECO:0000256" key="1">
    <source>
        <dbReference type="ARBA" id="ARBA00004127"/>
    </source>
</evidence>
<keyword evidence="5" id="KW-0830">Ubiquinone</keyword>
<feature type="transmembrane region" description="Helical" evidence="5">
    <location>
        <begin position="305"/>
        <end position="326"/>
    </location>
</feature>
<dbReference type="GO" id="GO:0008137">
    <property type="term" value="F:NADH dehydrogenase (ubiquinone) activity"/>
    <property type="evidence" value="ECO:0007669"/>
    <property type="project" value="InterPro"/>
</dbReference>